<dbReference type="InterPro" id="IPR050273">
    <property type="entry name" value="GppA/Ppx_hydrolase"/>
</dbReference>
<dbReference type="Pfam" id="PF21447">
    <property type="entry name" value="Ppx-GppA_III"/>
    <property type="match status" value="1"/>
</dbReference>
<feature type="domain" description="Ppx/GppA phosphatase C-terminal" evidence="3">
    <location>
        <begin position="311"/>
        <end position="483"/>
    </location>
</feature>
<dbReference type="PANTHER" id="PTHR30005">
    <property type="entry name" value="EXOPOLYPHOSPHATASE"/>
    <property type="match status" value="1"/>
</dbReference>
<gene>
    <name evidence="4" type="primary">ppx</name>
    <name evidence="4" type="ORF">GCM10011369_04320</name>
</gene>
<evidence type="ECO:0000313" key="4">
    <source>
        <dbReference type="EMBL" id="GGA65922.1"/>
    </source>
</evidence>
<dbReference type="FunFam" id="3.30.420.40:FF:000023">
    <property type="entry name" value="Guanosine-5'-triphosphate,3'-diphosphate pyrophosphatase"/>
    <property type="match status" value="1"/>
</dbReference>
<evidence type="ECO:0000259" key="2">
    <source>
        <dbReference type="Pfam" id="PF02541"/>
    </source>
</evidence>
<protein>
    <submittedName>
        <fullName evidence="4">Exopolyphosphatase</fullName>
    </submittedName>
</protein>
<dbReference type="InterPro" id="IPR030673">
    <property type="entry name" value="PyroPPase_GppA_Ppx"/>
</dbReference>
<dbReference type="GO" id="GO:0006798">
    <property type="term" value="P:polyphosphate catabolic process"/>
    <property type="evidence" value="ECO:0007669"/>
    <property type="project" value="TreeGrafter"/>
</dbReference>
<dbReference type="Gene3D" id="3.30.420.40">
    <property type="match status" value="1"/>
</dbReference>
<dbReference type="InterPro" id="IPR003695">
    <property type="entry name" value="Ppx_GppA_N"/>
</dbReference>
<dbReference type="SUPFAM" id="SSF53067">
    <property type="entry name" value="Actin-like ATPase domain"/>
    <property type="match status" value="2"/>
</dbReference>
<dbReference type="Proteomes" id="UP000619743">
    <property type="component" value="Unassembled WGS sequence"/>
</dbReference>
<name>A0A8J2U275_9GAMM</name>
<dbReference type="AlphaFoldDB" id="A0A8J2U275"/>
<dbReference type="CDD" id="cd24053">
    <property type="entry name" value="ASKHA_NBD_EcPPX-GppA-like"/>
    <property type="match status" value="1"/>
</dbReference>
<dbReference type="GO" id="GO:0004309">
    <property type="term" value="F:exopolyphosphatase activity"/>
    <property type="evidence" value="ECO:0007669"/>
    <property type="project" value="TreeGrafter"/>
</dbReference>
<dbReference type="EMBL" id="BMDX01000002">
    <property type="protein sequence ID" value="GGA65922.1"/>
    <property type="molecule type" value="Genomic_DNA"/>
</dbReference>
<reference evidence="5" key="1">
    <citation type="journal article" date="2019" name="Int. J. Syst. Evol. Microbiol.">
        <title>The Global Catalogue of Microorganisms (GCM) 10K type strain sequencing project: providing services to taxonomists for standard genome sequencing and annotation.</title>
        <authorList>
            <consortium name="The Broad Institute Genomics Platform"/>
            <consortium name="The Broad Institute Genome Sequencing Center for Infectious Disease"/>
            <person name="Wu L."/>
            <person name="Ma J."/>
        </authorList>
    </citation>
    <scope>NUCLEOTIDE SEQUENCE [LARGE SCALE GENOMIC DNA]</scope>
    <source>
        <strain evidence="5">CGMCC 1.10130</strain>
    </source>
</reference>
<evidence type="ECO:0000256" key="1">
    <source>
        <dbReference type="ARBA" id="ARBA00022801"/>
    </source>
</evidence>
<dbReference type="Gene3D" id="3.30.420.150">
    <property type="entry name" value="Exopolyphosphatase. Domain 2"/>
    <property type="match status" value="1"/>
</dbReference>
<organism evidence="4 5">
    <name type="scientific">Neiella marina</name>
    <dbReference type="NCBI Taxonomy" id="508461"/>
    <lineage>
        <taxon>Bacteria</taxon>
        <taxon>Pseudomonadati</taxon>
        <taxon>Pseudomonadota</taxon>
        <taxon>Gammaproteobacteria</taxon>
        <taxon>Alteromonadales</taxon>
        <taxon>Echinimonadaceae</taxon>
        <taxon>Neiella</taxon>
    </lineage>
</organism>
<accession>A0A8J2U275</accession>
<dbReference type="OrthoDB" id="9793035at2"/>
<dbReference type="InterPro" id="IPR043129">
    <property type="entry name" value="ATPase_NBD"/>
</dbReference>
<evidence type="ECO:0000313" key="5">
    <source>
        <dbReference type="Proteomes" id="UP000619743"/>
    </source>
</evidence>
<sequence length="497" mass="55415">MESNSTDVTNSDNVLVALDLGSNSFHMVIARIVEGNLQILTRHKEKVRLAAGLDDNNQLDQAGFQRGLESLSRFNERLQPFDTANVRIVATHTLRKATNARDFLAKAEEVLSHPVEVISGHEEARLIYKAVANAEMTEDKTLVIDIGGGSTELALGQNHQVLRLTSRTMGCVSFTKKYFANGITKQAFKKAILSAQQRLEPVIDSFCRVGWGRVLATSGTASALAACAQEMGHSAITADSLKDLQKLLIEKQTDIEIKGISEERFQVLAGGLAVMAAIVSAFQINEIRYSAAALREGVLYEMHGGMEHSDVRRRARESLMARYNVDGIQAQRVAEIAIWLWQQLQKPWALPHSSLSLIRHAAYLHEVGLDINSSAIQRHSAYIIENSDLAGFNRDEQLVLANLVRFHRKKLQLNQLLPIEELFKDKTLIRLIRILRIAVLLNLGRKGYEQPQSVTVDGKTMTLTFAPDTLTNQQLLYVDLDREAQLLELAGFKLIFE</sequence>
<proteinExistence type="predicted"/>
<keyword evidence="1" id="KW-0378">Hydrolase</keyword>
<dbReference type="RefSeq" id="WP_158100478.1">
    <property type="nucleotide sequence ID" value="NZ_BMDX01000002.1"/>
</dbReference>
<feature type="domain" description="Ppx/GppA phosphatase N-terminal" evidence="2">
    <location>
        <begin position="28"/>
        <end position="302"/>
    </location>
</feature>
<dbReference type="Pfam" id="PF02541">
    <property type="entry name" value="Ppx-GppA"/>
    <property type="match status" value="1"/>
</dbReference>
<dbReference type="SUPFAM" id="SSF109604">
    <property type="entry name" value="HD-domain/PDEase-like"/>
    <property type="match status" value="1"/>
</dbReference>
<dbReference type="PANTHER" id="PTHR30005:SF14">
    <property type="entry name" value="EXOPOLYPHOSPHATASE"/>
    <property type="match status" value="1"/>
</dbReference>
<keyword evidence="5" id="KW-1185">Reference proteome</keyword>
<dbReference type="Gene3D" id="1.10.3210.10">
    <property type="entry name" value="Hypothetical protein af1432"/>
    <property type="match status" value="1"/>
</dbReference>
<dbReference type="PIRSF" id="PIRSF001267">
    <property type="entry name" value="Pyrophosphatase_GppA_Ppx"/>
    <property type="match status" value="1"/>
</dbReference>
<comment type="caution">
    <text evidence="4">The sequence shown here is derived from an EMBL/GenBank/DDBJ whole genome shotgun (WGS) entry which is preliminary data.</text>
</comment>
<dbReference type="InterPro" id="IPR048950">
    <property type="entry name" value="Ppx_GppA_C"/>
</dbReference>
<evidence type="ECO:0000259" key="3">
    <source>
        <dbReference type="Pfam" id="PF21447"/>
    </source>
</evidence>